<dbReference type="FunFam" id="2.60.260.20:FF:000006">
    <property type="entry name" value="DnaJ subfamily B member 13"/>
    <property type="match status" value="1"/>
</dbReference>
<comment type="caution">
    <text evidence="4">The sequence shown here is derived from an EMBL/GenBank/DDBJ whole genome shotgun (WGS) entry which is preliminary data.</text>
</comment>
<proteinExistence type="predicted"/>
<dbReference type="InterPro" id="IPR001623">
    <property type="entry name" value="DnaJ_domain"/>
</dbReference>
<dbReference type="PANTHER" id="PTHR24078:SF522">
    <property type="entry name" value="DNAJ CHAPERONE C-TERMINAL DOMAIN-CONTAINING PROTEIN"/>
    <property type="match status" value="1"/>
</dbReference>
<dbReference type="SUPFAM" id="SSF46565">
    <property type="entry name" value="Chaperone J-domain"/>
    <property type="match status" value="1"/>
</dbReference>
<protein>
    <recommendedName>
        <fullName evidence="3">J domain-containing protein</fullName>
    </recommendedName>
</protein>
<accession>A0A834ZED0</accession>
<evidence type="ECO:0000256" key="2">
    <source>
        <dbReference type="SAM" id="MobiDB-lite"/>
    </source>
</evidence>
<dbReference type="Pfam" id="PF00226">
    <property type="entry name" value="DnaJ"/>
    <property type="match status" value="1"/>
</dbReference>
<sequence length="352" mass="39668">MGDQPSSTPPDYHNVLGITKGASIRDVAKAYKSLVMRWHPDKHPVSNKIEAEAKFKAINEAYGVYTFIHIYIYIYIYICTHTYKQEDQSMYGVHDHGDNGGGGSRGDEYTTSNDFFKHRSVDNHFSSTPSPLSKSASRRNNSSTVFPTSLPKSISRRSTNSIMFSHSARRKPPPIEKKLECTLEELCNGCIKKIKITRDVVTNTGIIVQEEELLRIKVKPGWKKGTKITFEGMGDERPGTLPADITFLIAEKRHPLFKREGDELVLAIEIPLVKALTGCTLSIPLLGGEKMSLLLDDIIYPGYEKIIPDQGMPNPKEQGRRGDLRIKFLIIFPKQLSDEQRTDILNLLQDSF</sequence>
<evidence type="ECO:0000256" key="1">
    <source>
        <dbReference type="ARBA" id="ARBA00023186"/>
    </source>
</evidence>
<dbReference type="SMART" id="SM00271">
    <property type="entry name" value="DnaJ"/>
    <property type="match status" value="1"/>
</dbReference>
<dbReference type="SUPFAM" id="SSF49493">
    <property type="entry name" value="HSP40/DnaJ peptide-binding domain"/>
    <property type="match status" value="2"/>
</dbReference>
<dbReference type="PANTHER" id="PTHR24078">
    <property type="entry name" value="DNAJ HOMOLOG SUBFAMILY C MEMBER"/>
    <property type="match status" value="1"/>
</dbReference>
<dbReference type="GO" id="GO:0005829">
    <property type="term" value="C:cytosol"/>
    <property type="evidence" value="ECO:0007669"/>
    <property type="project" value="TreeGrafter"/>
</dbReference>
<organism evidence="4 5">
    <name type="scientific">Tetracentron sinense</name>
    <name type="common">Spur-leaf</name>
    <dbReference type="NCBI Taxonomy" id="13715"/>
    <lineage>
        <taxon>Eukaryota</taxon>
        <taxon>Viridiplantae</taxon>
        <taxon>Streptophyta</taxon>
        <taxon>Embryophyta</taxon>
        <taxon>Tracheophyta</taxon>
        <taxon>Spermatophyta</taxon>
        <taxon>Magnoliopsida</taxon>
        <taxon>Trochodendrales</taxon>
        <taxon>Trochodendraceae</taxon>
        <taxon>Tetracentron</taxon>
    </lineage>
</organism>
<dbReference type="OrthoDB" id="550424at2759"/>
<dbReference type="CDD" id="cd10747">
    <property type="entry name" value="DnaJ_C"/>
    <property type="match status" value="1"/>
</dbReference>
<dbReference type="InterPro" id="IPR002939">
    <property type="entry name" value="DnaJ_C"/>
</dbReference>
<dbReference type="GO" id="GO:0006457">
    <property type="term" value="P:protein folding"/>
    <property type="evidence" value="ECO:0007669"/>
    <property type="project" value="InterPro"/>
</dbReference>
<dbReference type="AlphaFoldDB" id="A0A834ZED0"/>
<dbReference type="Gene3D" id="1.10.287.110">
    <property type="entry name" value="DnaJ domain"/>
    <property type="match status" value="1"/>
</dbReference>
<evidence type="ECO:0000259" key="3">
    <source>
        <dbReference type="PROSITE" id="PS50076"/>
    </source>
</evidence>
<dbReference type="GO" id="GO:0051087">
    <property type="term" value="F:protein-folding chaperone binding"/>
    <property type="evidence" value="ECO:0007669"/>
    <property type="project" value="TreeGrafter"/>
</dbReference>
<gene>
    <name evidence="4" type="ORF">HHK36_007781</name>
</gene>
<feature type="domain" description="J" evidence="3">
    <location>
        <begin position="11"/>
        <end position="92"/>
    </location>
</feature>
<keyword evidence="1" id="KW-0143">Chaperone</keyword>
<dbReference type="InterPro" id="IPR036869">
    <property type="entry name" value="J_dom_sf"/>
</dbReference>
<dbReference type="Gene3D" id="2.60.260.20">
    <property type="entry name" value="Urease metallochaperone UreE, N-terminal domain"/>
    <property type="match status" value="2"/>
</dbReference>
<dbReference type="OMA" id="DVCKAYK"/>
<feature type="compositionally biased region" description="Polar residues" evidence="2">
    <location>
        <begin position="138"/>
        <end position="153"/>
    </location>
</feature>
<dbReference type="InterPro" id="IPR008971">
    <property type="entry name" value="HSP40/DnaJ_pept-bd"/>
</dbReference>
<keyword evidence="5" id="KW-1185">Reference proteome</keyword>
<dbReference type="GO" id="GO:0051082">
    <property type="term" value="F:unfolded protein binding"/>
    <property type="evidence" value="ECO:0007669"/>
    <property type="project" value="InterPro"/>
</dbReference>
<dbReference type="FunFam" id="2.60.260.20:FF:000015">
    <property type="entry name" value="Heat shock protein 40"/>
    <property type="match status" value="1"/>
</dbReference>
<name>A0A834ZED0_TETSI</name>
<dbReference type="PRINTS" id="PR00625">
    <property type="entry name" value="JDOMAIN"/>
</dbReference>
<dbReference type="Proteomes" id="UP000655225">
    <property type="component" value="Unassembled WGS sequence"/>
</dbReference>
<feature type="compositionally biased region" description="Low complexity" evidence="2">
    <location>
        <begin position="126"/>
        <end position="135"/>
    </location>
</feature>
<evidence type="ECO:0000313" key="5">
    <source>
        <dbReference type="Proteomes" id="UP000655225"/>
    </source>
</evidence>
<feature type="region of interest" description="Disordered" evidence="2">
    <location>
        <begin position="125"/>
        <end position="153"/>
    </location>
</feature>
<dbReference type="Pfam" id="PF01556">
    <property type="entry name" value="DnaJ_C"/>
    <property type="match status" value="1"/>
</dbReference>
<dbReference type="PROSITE" id="PS50076">
    <property type="entry name" value="DNAJ_2"/>
    <property type="match status" value="1"/>
</dbReference>
<dbReference type="EMBL" id="JABCRI010000005">
    <property type="protein sequence ID" value="KAF8405704.1"/>
    <property type="molecule type" value="Genomic_DNA"/>
</dbReference>
<reference evidence="4 5" key="1">
    <citation type="submission" date="2020-04" db="EMBL/GenBank/DDBJ databases">
        <title>Plant Genome Project.</title>
        <authorList>
            <person name="Zhang R.-G."/>
        </authorList>
    </citation>
    <scope>NUCLEOTIDE SEQUENCE [LARGE SCALE GENOMIC DNA]</scope>
    <source>
        <strain evidence="4">YNK0</strain>
        <tissue evidence="4">Leaf</tissue>
    </source>
</reference>
<evidence type="ECO:0000313" key="4">
    <source>
        <dbReference type="EMBL" id="KAF8405704.1"/>
    </source>
</evidence>
<dbReference type="CDD" id="cd06257">
    <property type="entry name" value="DnaJ"/>
    <property type="match status" value="1"/>
</dbReference>
<dbReference type="InterPro" id="IPR051339">
    <property type="entry name" value="DnaJ_subfamily_B"/>
</dbReference>